<dbReference type="EMBL" id="KI913269">
    <property type="protein sequence ID" value="ETV64824.1"/>
    <property type="molecule type" value="Genomic_DNA"/>
</dbReference>
<organism evidence="2">
    <name type="scientific">Aphanomyces astaci</name>
    <name type="common">Crayfish plague agent</name>
    <dbReference type="NCBI Taxonomy" id="112090"/>
    <lineage>
        <taxon>Eukaryota</taxon>
        <taxon>Sar</taxon>
        <taxon>Stramenopiles</taxon>
        <taxon>Oomycota</taxon>
        <taxon>Saprolegniomycetes</taxon>
        <taxon>Saprolegniales</taxon>
        <taxon>Verrucalvaceae</taxon>
        <taxon>Aphanomyces</taxon>
    </lineage>
</organism>
<keyword evidence="1" id="KW-0472">Membrane</keyword>
<accession>W4FD53</accession>
<dbReference type="PROSITE" id="PS51257">
    <property type="entry name" value="PROKAR_LIPOPROTEIN"/>
    <property type="match status" value="1"/>
</dbReference>
<evidence type="ECO:0000313" key="2">
    <source>
        <dbReference type="EMBL" id="ETV64824.1"/>
    </source>
</evidence>
<dbReference type="GeneID" id="20820337"/>
<keyword evidence="1" id="KW-0812">Transmembrane</keyword>
<name>W4FD53_APHAT</name>
<dbReference type="VEuPathDB" id="FungiDB:H257_18341"/>
<dbReference type="AlphaFoldDB" id="W4FD53"/>
<keyword evidence="1" id="KW-1133">Transmembrane helix</keyword>
<dbReference type="RefSeq" id="XP_009845681.1">
    <property type="nucleotide sequence ID" value="XM_009847379.1"/>
</dbReference>
<protein>
    <submittedName>
        <fullName evidence="2">Uncharacterized protein</fullName>
    </submittedName>
</protein>
<sequence>MDSRDAAAVDSADVVMAAPATPPPATSSFSCTTLFSSNFVQRVLSASVLAPSVIYFILTGSNTAVLTLGAAVVSIF</sequence>
<feature type="transmembrane region" description="Helical" evidence="1">
    <location>
        <begin position="53"/>
        <end position="75"/>
    </location>
</feature>
<evidence type="ECO:0000256" key="1">
    <source>
        <dbReference type="SAM" id="Phobius"/>
    </source>
</evidence>
<gene>
    <name evidence="2" type="ORF">H257_18341</name>
</gene>
<reference evidence="2" key="1">
    <citation type="submission" date="2013-12" db="EMBL/GenBank/DDBJ databases">
        <title>The Genome Sequence of Aphanomyces astaci APO3.</title>
        <authorList>
            <consortium name="The Broad Institute Genomics Platform"/>
            <person name="Russ C."/>
            <person name="Tyler B."/>
            <person name="van West P."/>
            <person name="Dieguez-Uribeondo J."/>
            <person name="Young S.K."/>
            <person name="Zeng Q."/>
            <person name="Gargeya S."/>
            <person name="Fitzgerald M."/>
            <person name="Abouelleil A."/>
            <person name="Alvarado L."/>
            <person name="Chapman S.B."/>
            <person name="Gainer-Dewar J."/>
            <person name="Goldberg J."/>
            <person name="Griggs A."/>
            <person name="Gujja S."/>
            <person name="Hansen M."/>
            <person name="Howarth C."/>
            <person name="Imamovic A."/>
            <person name="Ireland A."/>
            <person name="Larimer J."/>
            <person name="McCowan C."/>
            <person name="Murphy C."/>
            <person name="Pearson M."/>
            <person name="Poon T.W."/>
            <person name="Priest M."/>
            <person name="Roberts A."/>
            <person name="Saif S."/>
            <person name="Shea T."/>
            <person name="Sykes S."/>
            <person name="Wortman J."/>
            <person name="Nusbaum C."/>
            <person name="Birren B."/>
        </authorList>
    </citation>
    <scope>NUCLEOTIDE SEQUENCE [LARGE SCALE GENOMIC DNA]</scope>
    <source>
        <strain evidence="2">APO3</strain>
    </source>
</reference>
<proteinExistence type="predicted"/>